<proteinExistence type="inferred from homology"/>
<dbReference type="InterPro" id="IPR026022">
    <property type="entry name" value="PhoU_dom"/>
</dbReference>
<protein>
    <recommendedName>
        <fullName evidence="7">Phosphate-specific transport system accessory protein PhoU</fullName>
    </recommendedName>
</protein>
<comment type="subunit">
    <text evidence="3 7">Homodimer.</text>
</comment>
<evidence type="ECO:0000313" key="9">
    <source>
        <dbReference type="EMBL" id="GFO93950.1"/>
    </source>
</evidence>
<comment type="caution">
    <text evidence="9">The sequence shown here is derived from an EMBL/GenBank/DDBJ whole genome shotgun (WGS) entry which is preliminary data.</text>
</comment>
<dbReference type="Gene3D" id="1.20.58.220">
    <property type="entry name" value="Phosphate transport system protein phou homolog 2, domain 2"/>
    <property type="match status" value="1"/>
</dbReference>
<reference evidence="9" key="1">
    <citation type="submission" date="2020-06" db="EMBL/GenBank/DDBJ databases">
        <title>Characterization of fructooligosaccharide metabolism and fructooligosaccharide-degrading enzymes in human commensal butyrate producers.</title>
        <authorList>
            <person name="Tanno H."/>
            <person name="Fujii T."/>
            <person name="Hirano K."/>
            <person name="Maeno S."/>
            <person name="Tonozuka T."/>
            <person name="Sakamoto M."/>
            <person name="Ohkuma M."/>
            <person name="Tochio T."/>
            <person name="Endo A."/>
        </authorList>
    </citation>
    <scope>NUCLEOTIDE SEQUENCE</scope>
    <source>
        <strain evidence="9">JCM 31265</strain>
    </source>
</reference>
<dbReference type="SUPFAM" id="SSF109755">
    <property type="entry name" value="PhoU-like"/>
    <property type="match status" value="1"/>
</dbReference>
<dbReference type="GO" id="GO:0030643">
    <property type="term" value="P:intracellular phosphate ion homeostasis"/>
    <property type="evidence" value="ECO:0007669"/>
    <property type="project" value="InterPro"/>
</dbReference>
<evidence type="ECO:0000256" key="7">
    <source>
        <dbReference type="PIRNR" id="PIRNR003107"/>
    </source>
</evidence>
<comment type="similarity">
    <text evidence="2 7">Belongs to the PhoU family.</text>
</comment>
<evidence type="ECO:0000313" key="10">
    <source>
        <dbReference type="Proteomes" id="UP000660047"/>
    </source>
</evidence>
<evidence type="ECO:0000256" key="1">
    <source>
        <dbReference type="ARBA" id="ARBA00004496"/>
    </source>
</evidence>
<dbReference type="Pfam" id="PF01895">
    <property type="entry name" value="PhoU"/>
    <property type="match status" value="2"/>
</dbReference>
<feature type="domain" description="PhoU" evidence="8">
    <location>
        <begin position="17"/>
        <end position="103"/>
    </location>
</feature>
<sequence length="214" mass="24220">MRDKYEMQLRKLHAEMIEMGTMIEQAIETAIKALVAQDTELAKKAIEADDAIDHQEREIENLCLKLFLTQQPVAGDMRNISAALKMITDMERIGDHASDISELTLCMAGTPYIKKLEHIQQMAKETIVMLVSSIEAYVNADEKKAKSVIEHDDVVDDLFDKVKNELITMIHENSDDGEQACDLLMVAKYLERIGDHATNISEWVLFSITGEHID</sequence>
<dbReference type="AlphaFoldDB" id="A0AAI9NYD3"/>
<evidence type="ECO:0000256" key="3">
    <source>
        <dbReference type="ARBA" id="ARBA00011738"/>
    </source>
</evidence>
<evidence type="ECO:0000259" key="8">
    <source>
        <dbReference type="Pfam" id="PF01895"/>
    </source>
</evidence>
<dbReference type="PIRSF" id="PIRSF003107">
    <property type="entry name" value="PhoU"/>
    <property type="match status" value="1"/>
</dbReference>
<keyword evidence="5 7" id="KW-0963">Cytoplasm</keyword>
<keyword evidence="6 7" id="KW-0592">Phosphate transport</keyword>
<dbReference type="GO" id="GO:0045936">
    <property type="term" value="P:negative regulation of phosphate metabolic process"/>
    <property type="evidence" value="ECO:0007669"/>
    <property type="project" value="InterPro"/>
</dbReference>
<gene>
    <name evidence="9" type="ORF">COEU31_09960</name>
</gene>
<evidence type="ECO:0000256" key="6">
    <source>
        <dbReference type="ARBA" id="ARBA00022592"/>
    </source>
</evidence>
<keyword evidence="4 7" id="KW-0813">Transport</keyword>
<dbReference type="InterPro" id="IPR028366">
    <property type="entry name" value="PhoU"/>
</dbReference>
<name>A0AAI9NYD3_9FIRM</name>
<dbReference type="GO" id="GO:0005737">
    <property type="term" value="C:cytoplasm"/>
    <property type="evidence" value="ECO:0007669"/>
    <property type="project" value="UniProtKB-SubCell"/>
</dbReference>
<dbReference type="EMBL" id="BLYL01000004">
    <property type="protein sequence ID" value="GFO93950.1"/>
    <property type="molecule type" value="Genomic_DNA"/>
</dbReference>
<dbReference type="PANTHER" id="PTHR42930">
    <property type="entry name" value="PHOSPHATE-SPECIFIC TRANSPORT SYSTEM ACCESSORY PROTEIN PHOU"/>
    <property type="match status" value="1"/>
</dbReference>
<comment type="subcellular location">
    <subcellularLocation>
        <location evidence="1 7">Cytoplasm</location>
    </subcellularLocation>
</comment>
<dbReference type="NCBIfam" id="TIGR02135">
    <property type="entry name" value="phoU_full"/>
    <property type="match status" value="1"/>
</dbReference>
<dbReference type="InterPro" id="IPR038078">
    <property type="entry name" value="PhoU-like_sf"/>
</dbReference>
<evidence type="ECO:0000256" key="4">
    <source>
        <dbReference type="ARBA" id="ARBA00022448"/>
    </source>
</evidence>
<dbReference type="RefSeq" id="WP_022216632.1">
    <property type="nucleotide sequence ID" value="NZ_BLYL01000004.1"/>
</dbReference>
<feature type="domain" description="PhoU" evidence="8">
    <location>
        <begin position="119"/>
        <end position="204"/>
    </location>
</feature>
<dbReference type="GO" id="GO:0006817">
    <property type="term" value="P:phosphate ion transport"/>
    <property type="evidence" value="ECO:0007669"/>
    <property type="project" value="UniProtKB-KW"/>
</dbReference>
<evidence type="ECO:0000256" key="2">
    <source>
        <dbReference type="ARBA" id="ARBA00008107"/>
    </source>
</evidence>
<comment type="function">
    <text evidence="7">Plays a role in the regulation of phosphate uptake.</text>
</comment>
<accession>A0AAI9NYD3</accession>
<dbReference type="FunFam" id="1.20.58.220:FF:000004">
    <property type="entry name" value="Phosphate-specific transport system accessory protein PhoU"/>
    <property type="match status" value="1"/>
</dbReference>
<dbReference type="Proteomes" id="UP000660047">
    <property type="component" value="Unassembled WGS sequence"/>
</dbReference>
<dbReference type="PANTHER" id="PTHR42930:SF3">
    <property type="entry name" value="PHOSPHATE-SPECIFIC TRANSPORT SYSTEM ACCESSORY PROTEIN PHOU"/>
    <property type="match status" value="1"/>
</dbReference>
<organism evidence="9 10">
    <name type="scientific">Coprococcus eutactus</name>
    <dbReference type="NCBI Taxonomy" id="33043"/>
    <lineage>
        <taxon>Bacteria</taxon>
        <taxon>Bacillati</taxon>
        <taxon>Bacillota</taxon>
        <taxon>Clostridia</taxon>
        <taxon>Lachnospirales</taxon>
        <taxon>Lachnospiraceae</taxon>
        <taxon>Coprococcus</taxon>
    </lineage>
</organism>
<evidence type="ECO:0000256" key="5">
    <source>
        <dbReference type="ARBA" id="ARBA00022490"/>
    </source>
</evidence>